<feature type="region of interest" description="Disordered" evidence="1">
    <location>
        <begin position="147"/>
        <end position="172"/>
    </location>
</feature>
<accession>A0ABT8ZYE7</accession>
<organism evidence="4 5">
    <name type="scientific">Sphingomonas immobilis</name>
    <dbReference type="NCBI Taxonomy" id="3063997"/>
    <lineage>
        <taxon>Bacteria</taxon>
        <taxon>Pseudomonadati</taxon>
        <taxon>Pseudomonadota</taxon>
        <taxon>Alphaproteobacteria</taxon>
        <taxon>Sphingomonadales</taxon>
        <taxon>Sphingomonadaceae</taxon>
        <taxon>Sphingomonas</taxon>
    </lineage>
</organism>
<evidence type="ECO:0000313" key="4">
    <source>
        <dbReference type="EMBL" id="MDO7842603.1"/>
    </source>
</evidence>
<dbReference type="PROSITE" id="PS50222">
    <property type="entry name" value="EF_HAND_2"/>
    <property type="match status" value="1"/>
</dbReference>
<comment type="caution">
    <text evidence="4">The sequence shown here is derived from an EMBL/GenBank/DDBJ whole genome shotgun (WGS) entry which is preliminary data.</text>
</comment>
<dbReference type="InterPro" id="IPR002048">
    <property type="entry name" value="EF_hand_dom"/>
</dbReference>
<protein>
    <submittedName>
        <fullName evidence="4">EF-hand domain-containing protein</fullName>
    </submittedName>
</protein>
<feature type="chain" id="PRO_5046431178" evidence="2">
    <location>
        <begin position="20"/>
        <end position="172"/>
    </location>
</feature>
<keyword evidence="5" id="KW-1185">Reference proteome</keyword>
<evidence type="ECO:0000313" key="5">
    <source>
        <dbReference type="Proteomes" id="UP001176468"/>
    </source>
</evidence>
<dbReference type="Proteomes" id="UP001176468">
    <property type="component" value="Unassembled WGS sequence"/>
</dbReference>
<dbReference type="InterPro" id="IPR011992">
    <property type="entry name" value="EF-hand-dom_pair"/>
</dbReference>
<keyword evidence="2" id="KW-0732">Signal</keyword>
<dbReference type="PROSITE" id="PS00018">
    <property type="entry name" value="EF_HAND_1"/>
    <property type="match status" value="2"/>
</dbReference>
<proteinExistence type="predicted"/>
<dbReference type="Gene3D" id="1.10.238.10">
    <property type="entry name" value="EF-hand"/>
    <property type="match status" value="1"/>
</dbReference>
<feature type="domain" description="EF-hand" evidence="3">
    <location>
        <begin position="92"/>
        <end position="127"/>
    </location>
</feature>
<feature type="signal peptide" evidence="2">
    <location>
        <begin position="1"/>
        <end position="19"/>
    </location>
</feature>
<gene>
    <name evidence="4" type="ORF">Q5H94_09710</name>
</gene>
<dbReference type="CDD" id="cd00051">
    <property type="entry name" value="EFh"/>
    <property type="match status" value="1"/>
</dbReference>
<evidence type="ECO:0000259" key="3">
    <source>
        <dbReference type="PROSITE" id="PS50222"/>
    </source>
</evidence>
<dbReference type="EMBL" id="JAUQSZ010000005">
    <property type="protein sequence ID" value="MDO7842603.1"/>
    <property type="molecule type" value="Genomic_DNA"/>
</dbReference>
<evidence type="ECO:0000256" key="2">
    <source>
        <dbReference type="SAM" id="SignalP"/>
    </source>
</evidence>
<dbReference type="InterPro" id="IPR018247">
    <property type="entry name" value="EF_Hand_1_Ca_BS"/>
</dbReference>
<dbReference type="RefSeq" id="WP_304561056.1">
    <property type="nucleotide sequence ID" value="NZ_JAUQSZ010000005.1"/>
</dbReference>
<dbReference type="SUPFAM" id="SSF47473">
    <property type="entry name" value="EF-hand"/>
    <property type="match status" value="1"/>
</dbReference>
<sequence length="172" mass="17048">MLKYVLLATAITVAAPAFAQDKPADPQTTPAAPAAAAPTAPAAPVQTTPVDPSAAAPAAAAPAPTAQAPADPAVAQAAPAQTTGQPASAATQVAAVVDNEFSTYDKNKDGTLDKAEFGAWMVALKSASDPSTKADAPATKTWVGQAFASADKDKSKSVSKTELTGFLSQGQS</sequence>
<reference evidence="4" key="1">
    <citation type="submission" date="2023-07" db="EMBL/GenBank/DDBJ databases">
        <authorList>
            <person name="Kim M.K."/>
        </authorList>
    </citation>
    <scope>NUCLEOTIDE SEQUENCE</scope>
    <source>
        <strain evidence="4">CA1-15</strain>
    </source>
</reference>
<feature type="region of interest" description="Disordered" evidence="1">
    <location>
        <begin position="19"/>
        <end position="91"/>
    </location>
</feature>
<dbReference type="SMART" id="SM00054">
    <property type="entry name" value="EFh"/>
    <property type="match status" value="2"/>
</dbReference>
<name>A0ABT8ZYE7_9SPHN</name>
<evidence type="ECO:0000256" key="1">
    <source>
        <dbReference type="SAM" id="MobiDB-lite"/>
    </source>
</evidence>